<feature type="transmembrane region" description="Helical" evidence="1">
    <location>
        <begin position="81"/>
        <end position="103"/>
    </location>
</feature>
<gene>
    <name evidence="2" type="ORF">O0S10_02390</name>
</gene>
<sequence>MTEPLSGKPLLKRSLLLCFGLAVMALGVALSIKADLGTSPISSTPYVVSLISAISVGTATILINAFLLLGEVLIMRRQFHAVQFLQLAVVILFGWLIDLFLWALGGLTYADYGQQWLICIAGILILGIGVSFEVTANLIPLPGEGLILSLCTVLPIKFGSMKVIIDVSLVIVAVLLSFLFLGGLFGVREGTVAAAICVGLVAKSVNRVIRPLERRLTE</sequence>
<feature type="transmembrane region" description="Helical" evidence="1">
    <location>
        <begin position="115"/>
        <end position="139"/>
    </location>
</feature>
<dbReference type="Pfam" id="PF19700">
    <property type="entry name" value="DUF6198"/>
    <property type="match status" value="1"/>
</dbReference>
<protein>
    <submittedName>
        <fullName evidence="2">DUF6198 family protein</fullName>
    </submittedName>
</protein>
<dbReference type="PANTHER" id="PTHR40078">
    <property type="entry name" value="INTEGRAL MEMBRANE PROTEIN-RELATED"/>
    <property type="match status" value="1"/>
</dbReference>
<dbReference type="InterPro" id="IPR038750">
    <property type="entry name" value="YczE/YyaS-like"/>
</dbReference>
<keyword evidence="1" id="KW-0812">Transmembrane</keyword>
<proteinExistence type="predicted"/>
<keyword evidence="1" id="KW-0472">Membrane</keyword>
<name>A0ABT4IEB3_9EURY</name>
<feature type="transmembrane region" description="Helical" evidence="1">
    <location>
        <begin position="47"/>
        <end position="69"/>
    </location>
</feature>
<keyword evidence="3" id="KW-1185">Reference proteome</keyword>
<evidence type="ECO:0000313" key="2">
    <source>
        <dbReference type="EMBL" id="MCZ0860078.1"/>
    </source>
</evidence>
<dbReference type="PANTHER" id="PTHR40078:SF1">
    <property type="entry name" value="INTEGRAL MEMBRANE PROTEIN"/>
    <property type="match status" value="1"/>
</dbReference>
<dbReference type="Proteomes" id="UP001141422">
    <property type="component" value="Unassembled WGS sequence"/>
</dbReference>
<feature type="transmembrane region" description="Helical" evidence="1">
    <location>
        <begin position="163"/>
        <end position="185"/>
    </location>
</feature>
<comment type="caution">
    <text evidence="2">The sequence shown here is derived from an EMBL/GenBank/DDBJ whole genome shotgun (WGS) entry which is preliminary data.</text>
</comment>
<evidence type="ECO:0000313" key="3">
    <source>
        <dbReference type="Proteomes" id="UP001141422"/>
    </source>
</evidence>
<keyword evidence="1" id="KW-1133">Transmembrane helix</keyword>
<dbReference type="EMBL" id="JAPTGB010000004">
    <property type="protein sequence ID" value="MCZ0860078.1"/>
    <property type="molecule type" value="Genomic_DNA"/>
</dbReference>
<organism evidence="2 3">
    <name type="scientific">Methanocorpusculum petauri</name>
    <dbReference type="NCBI Taxonomy" id="3002863"/>
    <lineage>
        <taxon>Archaea</taxon>
        <taxon>Methanobacteriati</taxon>
        <taxon>Methanobacteriota</taxon>
        <taxon>Stenosarchaea group</taxon>
        <taxon>Methanomicrobia</taxon>
        <taxon>Methanomicrobiales</taxon>
        <taxon>Methanocorpusculaceae</taxon>
        <taxon>Methanocorpusculum</taxon>
    </lineage>
</organism>
<dbReference type="RefSeq" id="WP_268924300.1">
    <property type="nucleotide sequence ID" value="NZ_JAPTGB010000004.1"/>
</dbReference>
<reference evidence="2" key="1">
    <citation type="submission" date="2022-12" db="EMBL/GenBank/DDBJ databases">
        <title>Isolation and characterisation of novel Methanocorpusculum spp. from native Australian herbivores indicates the genus is ancestrally host-associated.</title>
        <authorList>
            <person name="Volmer J.G."/>
            <person name="Soo R.M."/>
            <person name="Evans P.N."/>
            <person name="Hoedt E.C."/>
            <person name="Astorga Alsina A.L."/>
            <person name="Woodcroft B.J."/>
            <person name="Tyson G.W."/>
            <person name="Hugenholtz P."/>
            <person name="Morrison M."/>
        </authorList>
    </citation>
    <scope>NUCLEOTIDE SEQUENCE</scope>
    <source>
        <strain evidence="2">MG</strain>
    </source>
</reference>
<accession>A0ABT4IEB3</accession>
<evidence type="ECO:0000256" key="1">
    <source>
        <dbReference type="SAM" id="Phobius"/>
    </source>
</evidence>